<protein>
    <submittedName>
        <fullName evidence="6">IclR family transcriptional regulator</fullName>
    </submittedName>
</protein>
<dbReference type="RefSeq" id="WP_377057214.1">
    <property type="nucleotide sequence ID" value="NZ_JBHLVZ010000118.1"/>
</dbReference>
<evidence type="ECO:0000259" key="5">
    <source>
        <dbReference type="PROSITE" id="PS51078"/>
    </source>
</evidence>
<dbReference type="SUPFAM" id="SSF46785">
    <property type="entry name" value="Winged helix' DNA-binding domain"/>
    <property type="match status" value="1"/>
</dbReference>
<keyword evidence="7" id="KW-1185">Reference proteome</keyword>
<dbReference type="Gene3D" id="1.10.10.10">
    <property type="entry name" value="Winged helix-like DNA-binding domain superfamily/Winged helix DNA-binding domain"/>
    <property type="match status" value="1"/>
</dbReference>
<evidence type="ECO:0000259" key="4">
    <source>
        <dbReference type="PROSITE" id="PS51077"/>
    </source>
</evidence>
<feature type="domain" description="HTH iclR-type" evidence="4">
    <location>
        <begin position="7"/>
        <end position="67"/>
    </location>
</feature>
<dbReference type="Gene3D" id="3.30.450.40">
    <property type="match status" value="2"/>
</dbReference>
<proteinExistence type="predicted"/>
<evidence type="ECO:0000313" key="7">
    <source>
        <dbReference type="Proteomes" id="UP001589789"/>
    </source>
</evidence>
<reference evidence="6 7" key="1">
    <citation type="submission" date="2024-09" db="EMBL/GenBank/DDBJ databases">
        <authorList>
            <person name="Sun Q."/>
            <person name="Mori K."/>
        </authorList>
    </citation>
    <scope>NUCLEOTIDE SEQUENCE [LARGE SCALE GENOMIC DNA]</scope>
    <source>
        <strain evidence="6 7">CCM 7468</strain>
    </source>
</reference>
<dbReference type="PANTHER" id="PTHR30136:SF39">
    <property type="entry name" value="TRANSCRIPTIONAL REGULATORY PROTEIN"/>
    <property type="match status" value="1"/>
</dbReference>
<keyword evidence="2" id="KW-0238">DNA-binding</keyword>
<dbReference type="SMART" id="SM00346">
    <property type="entry name" value="HTH_ICLR"/>
    <property type="match status" value="1"/>
</dbReference>
<dbReference type="EMBL" id="JBHLVZ010000118">
    <property type="protein sequence ID" value="MFC0389665.1"/>
    <property type="molecule type" value="Genomic_DNA"/>
</dbReference>
<evidence type="ECO:0000256" key="3">
    <source>
        <dbReference type="ARBA" id="ARBA00023163"/>
    </source>
</evidence>
<keyword evidence="3" id="KW-0804">Transcription</keyword>
<organism evidence="6 7">
    <name type="scientific">Muricoccus vinaceus</name>
    <dbReference type="NCBI Taxonomy" id="424704"/>
    <lineage>
        <taxon>Bacteria</taxon>
        <taxon>Pseudomonadati</taxon>
        <taxon>Pseudomonadota</taxon>
        <taxon>Alphaproteobacteria</taxon>
        <taxon>Acetobacterales</taxon>
        <taxon>Roseomonadaceae</taxon>
        <taxon>Muricoccus</taxon>
    </lineage>
</organism>
<evidence type="ECO:0000256" key="2">
    <source>
        <dbReference type="ARBA" id="ARBA00023125"/>
    </source>
</evidence>
<dbReference type="Pfam" id="PF01614">
    <property type="entry name" value="IclR_C"/>
    <property type="match status" value="2"/>
</dbReference>
<dbReference type="Pfam" id="PF09339">
    <property type="entry name" value="HTH_IclR"/>
    <property type="match status" value="1"/>
</dbReference>
<dbReference type="InterPro" id="IPR005471">
    <property type="entry name" value="Tscrpt_reg_IclR_N"/>
</dbReference>
<dbReference type="SUPFAM" id="SSF55781">
    <property type="entry name" value="GAF domain-like"/>
    <property type="match status" value="1"/>
</dbReference>
<dbReference type="InterPro" id="IPR036388">
    <property type="entry name" value="WH-like_DNA-bd_sf"/>
</dbReference>
<accession>A0ABV6J405</accession>
<dbReference type="InterPro" id="IPR029016">
    <property type="entry name" value="GAF-like_dom_sf"/>
</dbReference>
<dbReference type="Proteomes" id="UP001589789">
    <property type="component" value="Unassembled WGS sequence"/>
</dbReference>
<dbReference type="PANTHER" id="PTHR30136">
    <property type="entry name" value="HELIX-TURN-HELIX TRANSCRIPTIONAL REGULATOR, ICLR FAMILY"/>
    <property type="match status" value="1"/>
</dbReference>
<dbReference type="InterPro" id="IPR050707">
    <property type="entry name" value="HTH_MetabolicPath_Reg"/>
</dbReference>
<dbReference type="PROSITE" id="PS51078">
    <property type="entry name" value="ICLR_ED"/>
    <property type="match status" value="1"/>
</dbReference>
<evidence type="ECO:0000313" key="6">
    <source>
        <dbReference type="EMBL" id="MFC0389665.1"/>
    </source>
</evidence>
<keyword evidence="1" id="KW-0805">Transcription regulation</keyword>
<name>A0ABV6J405_9PROT</name>
<dbReference type="InterPro" id="IPR014757">
    <property type="entry name" value="Tscrpt_reg_IclR_C"/>
</dbReference>
<evidence type="ECO:0000256" key="1">
    <source>
        <dbReference type="ARBA" id="ARBA00023015"/>
    </source>
</evidence>
<sequence length="244" mass="25678">MPGEARVEAVERALSLLEAFDGPPRLTLSELAARSGLYPSTVLRLAASLARFGYLHRDADGAFRLGPAPLRLGLRYQGAFNLAEQVRPALAALSARSGETAGFYVREGEHRICLFRHHPDRAIRHHVEEGARLPLDRGAGGRVLAAFTGGNAAADEALRIRGFCISLGERDPETAAVAAPVFGSHGVAAGGFAGALGVVGARHRFDPPNRDRLAALVVEAARELSRMLGGAPARGGPSGNGERL</sequence>
<dbReference type="InterPro" id="IPR036390">
    <property type="entry name" value="WH_DNA-bd_sf"/>
</dbReference>
<gene>
    <name evidence="6" type="ORF">ACFFIC_29595</name>
</gene>
<feature type="domain" description="IclR-ED" evidence="5">
    <location>
        <begin position="68"/>
        <end position="230"/>
    </location>
</feature>
<comment type="caution">
    <text evidence="6">The sequence shown here is derived from an EMBL/GenBank/DDBJ whole genome shotgun (WGS) entry which is preliminary data.</text>
</comment>
<dbReference type="PROSITE" id="PS51077">
    <property type="entry name" value="HTH_ICLR"/>
    <property type="match status" value="1"/>
</dbReference>